<accession>A0ABS2ZY73</accession>
<proteinExistence type="predicted"/>
<dbReference type="Proteomes" id="UP000779070">
    <property type="component" value="Unassembled WGS sequence"/>
</dbReference>
<evidence type="ECO:0000313" key="1">
    <source>
        <dbReference type="EMBL" id="MBN3577008.1"/>
    </source>
</evidence>
<dbReference type="EMBL" id="JAFHLB010000004">
    <property type="protein sequence ID" value="MBN3577008.1"/>
    <property type="molecule type" value="Genomic_DNA"/>
</dbReference>
<reference evidence="1 2" key="1">
    <citation type="submission" date="2021-02" db="EMBL/GenBank/DDBJ databases">
        <title>Draft Genome Sequences of 5 Vibrio neptunius Strains Isolated From of Bivalve Hatcheries.</title>
        <authorList>
            <person name="Galvis F."/>
            <person name="Barja J.L."/>
            <person name="Lemos M.L."/>
            <person name="Balado M."/>
        </authorList>
    </citation>
    <scope>NUCLEOTIDE SEQUENCE [LARGE SCALE GENOMIC DNA]</scope>
    <source>
        <strain evidence="1 2">PP-145.98</strain>
    </source>
</reference>
<evidence type="ECO:0000313" key="2">
    <source>
        <dbReference type="Proteomes" id="UP000779070"/>
    </source>
</evidence>
<gene>
    <name evidence="1" type="ORF">JYA62_04910</name>
</gene>
<organism evidence="1 2">
    <name type="scientific">Vibrio neptunius</name>
    <dbReference type="NCBI Taxonomy" id="170651"/>
    <lineage>
        <taxon>Bacteria</taxon>
        <taxon>Pseudomonadati</taxon>
        <taxon>Pseudomonadota</taxon>
        <taxon>Gammaproteobacteria</taxon>
        <taxon>Vibrionales</taxon>
        <taxon>Vibrionaceae</taxon>
        <taxon>Vibrio</taxon>
    </lineage>
</organism>
<comment type="caution">
    <text evidence="1">The sequence shown here is derived from an EMBL/GenBank/DDBJ whole genome shotgun (WGS) entry which is preliminary data.</text>
</comment>
<protein>
    <submittedName>
        <fullName evidence="1">Uncharacterized protein</fullName>
    </submittedName>
</protein>
<sequence>MNKKIILSVSALVAVALGVGLAYRPQINQWLEARAEDQAKQARYDAALKTVVSYMDSFPEESSALTDWVLAVADPRTAPLAKWDKPGDKPQLMTQIYVEENQKQGGLYTMNLDGTNLQTLLTADEVKGLVSWTKRLRVQRSPNGRYVLFNTGLFAQQKGCVLADLKTRQIERFGGDCLFGGWLPDSSKAYVSKLLNAYEIDTAAMTISPLPLAVPNPDTPAVRKVWLDDNEHAIDEVKGVRLVNNGTQLLVRLKTSYNMGYLNRAAKPTYLSYNVGDWQHYQKENFYPQECIRKDHIYWREDGGAFSCDTADGYRGYNANDLSQSALLADNTRYPLKLGVLSGRESLTPRFSRQRQPDESSPIDTLRYFYKLPNPRDDMSGFSLYVPPAISSGFNRYNLVQQLPALPTYSQYQTAFDLNYQEQLDKCEQLWQTKHEGKWSDMDIYGCKSLCQIERHGSHFIAVNCQSTKEKRRG</sequence>
<dbReference type="RefSeq" id="WP_206369142.1">
    <property type="nucleotide sequence ID" value="NZ_CAWPTM010000178.1"/>
</dbReference>
<keyword evidence="2" id="KW-1185">Reference proteome</keyword>
<name>A0ABS2ZY73_9VIBR</name>